<accession>A0A250VW66</accession>
<gene>
    <name evidence="2" type="primary">egtD</name>
    <name evidence="2" type="ORF">SO3561_09937</name>
</gene>
<proteinExistence type="predicted"/>
<comment type="caution">
    <text evidence="2">The sequence shown here is derived from an EMBL/GenBank/DDBJ whole genome shotgun (WGS) entry which is preliminary data.</text>
</comment>
<feature type="region of interest" description="Disordered" evidence="1">
    <location>
        <begin position="1"/>
        <end position="36"/>
    </location>
</feature>
<evidence type="ECO:0000256" key="1">
    <source>
        <dbReference type="SAM" id="MobiDB-lite"/>
    </source>
</evidence>
<reference evidence="3" key="1">
    <citation type="submission" date="2017-05" db="EMBL/GenBank/DDBJ databases">
        <title>Streptomyces olivochromogenes NBRC 3561 whole genome shotgun sequence.</title>
        <authorList>
            <person name="Dohra H."/>
            <person name="Kodani S."/>
        </authorList>
    </citation>
    <scope>NUCLEOTIDE SEQUENCE [LARGE SCALE GENOMIC DNA]</scope>
    <source>
        <strain evidence="3">NBRC 3561</strain>
    </source>
</reference>
<dbReference type="EC" id="2.1.1.44" evidence="2"/>
<dbReference type="EMBL" id="BDQI01000051">
    <property type="protein sequence ID" value="GAX58364.1"/>
    <property type="molecule type" value="Genomic_DNA"/>
</dbReference>
<keyword evidence="3" id="KW-1185">Reference proteome</keyword>
<protein>
    <submittedName>
        <fullName evidence="2">Histidine N-alpha-methyltransferase</fullName>
        <ecNumber evidence="2">2.1.1.44</ecNumber>
    </submittedName>
</protein>
<keyword evidence="2" id="KW-0489">Methyltransferase</keyword>
<dbReference type="AlphaFoldDB" id="A0A250VW66"/>
<name>A0A250VW66_STROL</name>
<dbReference type="Proteomes" id="UP000217446">
    <property type="component" value="Unassembled WGS sequence"/>
</dbReference>
<dbReference type="GO" id="GO:0032259">
    <property type="term" value="P:methylation"/>
    <property type="evidence" value="ECO:0007669"/>
    <property type="project" value="UniProtKB-KW"/>
</dbReference>
<evidence type="ECO:0000313" key="3">
    <source>
        <dbReference type="Proteomes" id="UP000217446"/>
    </source>
</evidence>
<sequence>MRPHARSALKAENPAPDPTADFASAEELRTESSAKFRQDGIRVESAAPGWHSAVVGTIRAVASHGH</sequence>
<organism evidence="2 3">
    <name type="scientific">Streptomyces olivochromogenes</name>
    <dbReference type="NCBI Taxonomy" id="1963"/>
    <lineage>
        <taxon>Bacteria</taxon>
        <taxon>Bacillati</taxon>
        <taxon>Actinomycetota</taxon>
        <taxon>Actinomycetes</taxon>
        <taxon>Kitasatosporales</taxon>
        <taxon>Streptomycetaceae</taxon>
        <taxon>Streptomyces</taxon>
    </lineage>
</organism>
<dbReference type="GO" id="GO:0052706">
    <property type="term" value="F:L-histidine N(alpha)-methyltransferase activity"/>
    <property type="evidence" value="ECO:0007669"/>
    <property type="project" value="UniProtKB-EC"/>
</dbReference>
<evidence type="ECO:0000313" key="2">
    <source>
        <dbReference type="EMBL" id="GAX58364.1"/>
    </source>
</evidence>
<dbReference type="STRING" id="1963.AQJ27_47450"/>
<feature type="compositionally biased region" description="Basic and acidic residues" evidence="1">
    <location>
        <begin position="26"/>
        <end position="36"/>
    </location>
</feature>
<keyword evidence="2" id="KW-0808">Transferase</keyword>